<dbReference type="AntiFam" id="ANF00081">
    <property type="entry name" value="Shadow ORF (opposite lysS)"/>
</dbReference>
<dbReference type="EMBL" id="CQPA01000009">
    <property type="protein sequence ID" value="CNT99984.1"/>
    <property type="molecule type" value="Genomic_DNA"/>
</dbReference>
<sequence>MRFSDFVKDLGDDTAQTPAFLDVNADAFSNRLRGIEVVQISHIRFRAIFLDRFTHGQFFERLTEVKHFITVRNLGGAQNILRQRTEQRLRQLDQVFVVRIRHIEFHHGELRIMAHGDAFVTEVTVNFEYAFEAANHQTLEVQFRRDTQVHVQIQRVVMGDKRTGRRAAWDHLHHRGFDFHKAASNHKLANTGQDLRTGFEGVTGFIVRDEIQITLAIARFLVLQAVEFIRQRTQRFRQQAQFGAVDRQLAGFGFEQLTFRAEDIAKIPLLELLVVNAFRQIIARHIQLNAAAYVLQGNKRGLTHNTASHHTARDGHFNIQRFQFFSFFRIKLCVQLV</sequence>
<proteinExistence type="predicted"/>
<evidence type="ECO:0000313" key="3">
    <source>
        <dbReference type="Proteomes" id="UP000041314"/>
    </source>
</evidence>
<name>A0A655BUT0_SALET</name>
<evidence type="ECO:0000313" key="2">
    <source>
        <dbReference type="EMBL" id="CNT99984.1"/>
    </source>
</evidence>
<dbReference type="Proteomes" id="UP000042394">
    <property type="component" value="Unassembled WGS sequence"/>
</dbReference>
<accession>A0A655BUT0</accession>
<organism evidence="1 4">
    <name type="scientific">Salmonella enterica subsp. enterica serovar Bovismorbificans</name>
    <dbReference type="NCBI Taxonomy" id="58097"/>
    <lineage>
        <taxon>Bacteria</taxon>
        <taxon>Pseudomonadati</taxon>
        <taxon>Pseudomonadota</taxon>
        <taxon>Gammaproteobacteria</taxon>
        <taxon>Enterobacterales</taxon>
        <taxon>Enterobacteriaceae</taxon>
        <taxon>Salmonella</taxon>
    </lineage>
</organism>
<dbReference type="AlphaFoldDB" id="A0A655BUT0"/>
<gene>
    <name evidence="2" type="ORF">ERS008198_01625</name>
    <name evidence="1" type="ORF">ERS008207_00902</name>
</gene>
<dbReference type="Proteomes" id="UP000041314">
    <property type="component" value="Unassembled WGS sequence"/>
</dbReference>
<evidence type="ECO:0000313" key="4">
    <source>
        <dbReference type="Proteomes" id="UP000042394"/>
    </source>
</evidence>
<reference evidence="3 4" key="1">
    <citation type="submission" date="2015-03" db="EMBL/GenBank/DDBJ databases">
        <authorList>
            <consortium name="Pathogen Informatics"/>
        </authorList>
    </citation>
    <scope>NUCLEOTIDE SEQUENCE [LARGE SCALE GENOMIC DNA]</scope>
    <source>
        <strain evidence="2 3">A1104</strain>
        <strain evidence="1 4">D4891</strain>
    </source>
</reference>
<evidence type="ECO:0000313" key="1">
    <source>
        <dbReference type="EMBL" id="CNT77649.1"/>
    </source>
</evidence>
<protein>
    <submittedName>
        <fullName evidence="1">Uncharacterized protein</fullName>
    </submittedName>
</protein>
<dbReference type="EMBL" id="CQPD01000007">
    <property type="protein sequence ID" value="CNT77649.1"/>
    <property type="molecule type" value="Genomic_DNA"/>
</dbReference>